<dbReference type="PANTHER" id="PTHR43830:SF3">
    <property type="entry name" value="PROTEIN PSP1"/>
    <property type="match status" value="1"/>
</dbReference>
<dbReference type="InterPro" id="IPR007557">
    <property type="entry name" value="PSP1_C"/>
</dbReference>
<evidence type="ECO:0000313" key="4">
    <source>
        <dbReference type="Proteomes" id="UP000006732"/>
    </source>
</evidence>
<dbReference type="Pfam" id="PF04468">
    <property type="entry name" value="PSP1"/>
    <property type="match status" value="1"/>
</dbReference>
<sequence length="362" mass="40460">MPRIVTLQFSTAGKMYDFNAGDLDLAPHDRVLVETDRGVAMATVVTAPIERSEEETPPGLVTVMRIATLADMETLKRNASKEKEAYDFCNRRIMERAMEMKLVRVEYLFDGSKAIFYFTADGRVDFRVLVKDLAHTFHTRIEMRQIGVRDESKMVGGIGICGRELCCCSWLRDFQPVSVKMAKEQNLALNPSKISGQCGRLLCCLDYEYDTYCTLRKTFPKCGKRVKTDSVSGTVDKLNILTGNITLRLDDGKLIQVNKVEITGEAPPPEAPQQRSETSGVRPAQKSRERQGRERAQQKPSQASREEQKVDGQKAAQPATAPQQGDGQPKPARRKHRSRRPGQRKPADAGSPAEKATDTPKE</sequence>
<dbReference type="STRING" id="338966.Ppro_1663"/>
<feature type="domain" description="PSP1 C-terminal" evidence="2">
    <location>
        <begin position="61"/>
        <end position="146"/>
    </location>
</feature>
<organism evidence="3 4">
    <name type="scientific">Pelobacter propionicus (strain DSM 2379 / NBRC 103807 / OttBd1)</name>
    <dbReference type="NCBI Taxonomy" id="338966"/>
    <lineage>
        <taxon>Bacteria</taxon>
        <taxon>Pseudomonadati</taxon>
        <taxon>Thermodesulfobacteriota</taxon>
        <taxon>Desulfuromonadia</taxon>
        <taxon>Desulfuromonadales</taxon>
        <taxon>Desulfuromonadaceae</taxon>
        <taxon>Pelobacter</taxon>
    </lineage>
</organism>
<feature type="compositionally biased region" description="Low complexity" evidence="1">
    <location>
        <begin position="313"/>
        <end position="329"/>
    </location>
</feature>
<keyword evidence="4" id="KW-1185">Reference proteome</keyword>
<dbReference type="InterPro" id="IPR047767">
    <property type="entry name" value="PSP1-like"/>
</dbReference>
<feature type="region of interest" description="Disordered" evidence="1">
    <location>
        <begin position="263"/>
        <end position="362"/>
    </location>
</feature>
<dbReference type="PANTHER" id="PTHR43830">
    <property type="entry name" value="PROTEIN PSP1"/>
    <property type="match status" value="1"/>
</dbReference>
<feature type="compositionally biased region" description="Basic and acidic residues" evidence="1">
    <location>
        <begin position="286"/>
        <end position="297"/>
    </location>
</feature>
<dbReference type="OrthoDB" id="9779344at2"/>
<dbReference type="eggNOG" id="COG1774">
    <property type="taxonomic scope" value="Bacteria"/>
</dbReference>
<proteinExistence type="predicted"/>
<name>A1APK7_PELPD</name>
<reference evidence="3 4" key="1">
    <citation type="submission" date="2006-10" db="EMBL/GenBank/DDBJ databases">
        <title>Complete sequence of chromosome of Pelobacter propionicus DSM 2379.</title>
        <authorList>
            <consortium name="US DOE Joint Genome Institute"/>
            <person name="Copeland A."/>
            <person name="Lucas S."/>
            <person name="Lapidus A."/>
            <person name="Barry K."/>
            <person name="Detter J.C."/>
            <person name="Glavina del Rio T."/>
            <person name="Hammon N."/>
            <person name="Israni S."/>
            <person name="Dalin E."/>
            <person name="Tice H."/>
            <person name="Pitluck S."/>
            <person name="Saunders E."/>
            <person name="Brettin T."/>
            <person name="Bruce D."/>
            <person name="Han C."/>
            <person name="Tapia R."/>
            <person name="Schmutz J."/>
            <person name="Larimer F."/>
            <person name="Land M."/>
            <person name="Hauser L."/>
            <person name="Kyrpides N."/>
            <person name="Kim E."/>
            <person name="Lovley D."/>
            <person name="Richardson P."/>
        </authorList>
    </citation>
    <scope>NUCLEOTIDE SEQUENCE [LARGE SCALE GENOMIC DNA]</scope>
    <source>
        <strain evidence="4">DSM 2379 / NBRC 103807 / OttBd1</strain>
    </source>
</reference>
<dbReference type="HOGENOM" id="CLU_033149_2_0_7"/>
<dbReference type="GO" id="GO:0005737">
    <property type="term" value="C:cytoplasm"/>
    <property type="evidence" value="ECO:0007669"/>
    <property type="project" value="TreeGrafter"/>
</dbReference>
<dbReference type="eggNOG" id="COG3115">
    <property type="taxonomic scope" value="Bacteria"/>
</dbReference>
<dbReference type="AlphaFoldDB" id="A1APK7"/>
<dbReference type="Proteomes" id="UP000006732">
    <property type="component" value="Chromosome"/>
</dbReference>
<dbReference type="KEGG" id="ppd:Ppro_1663"/>
<dbReference type="NCBIfam" id="NF041131">
    <property type="entry name" value="RicT_YaaT_fam"/>
    <property type="match status" value="1"/>
</dbReference>
<protein>
    <submittedName>
        <fullName evidence="3">PSP1 domain protein</fullName>
    </submittedName>
</protein>
<evidence type="ECO:0000259" key="2">
    <source>
        <dbReference type="PROSITE" id="PS51411"/>
    </source>
</evidence>
<evidence type="ECO:0000313" key="3">
    <source>
        <dbReference type="EMBL" id="ABK99277.1"/>
    </source>
</evidence>
<evidence type="ECO:0000256" key="1">
    <source>
        <dbReference type="SAM" id="MobiDB-lite"/>
    </source>
</evidence>
<feature type="compositionally biased region" description="Basic residues" evidence="1">
    <location>
        <begin position="331"/>
        <end position="343"/>
    </location>
</feature>
<dbReference type="EMBL" id="CP000482">
    <property type="protein sequence ID" value="ABK99277.1"/>
    <property type="molecule type" value="Genomic_DNA"/>
</dbReference>
<dbReference type="RefSeq" id="WP_011735554.1">
    <property type="nucleotide sequence ID" value="NC_008609.1"/>
</dbReference>
<dbReference type="PROSITE" id="PS51411">
    <property type="entry name" value="PSP1_C"/>
    <property type="match status" value="1"/>
</dbReference>
<gene>
    <name evidence="3" type="ordered locus">Ppro_1663</name>
</gene>
<accession>A1APK7</accession>